<dbReference type="CDD" id="cd07989">
    <property type="entry name" value="LPLAT_AGPAT-like"/>
    <property type="match status" value="1"/>
</dbReference>
<keyword evidence="2 4" id="KW-0012">Acyltransferase</keyword>
<protein>
    <submittedName>
        <fullName evidence="4">1-acyl-sn-glycerol-3-phosphate acyltransferase</fullName>
    </submittedName>
</protein>
<dbReference type="SUPFAM" id="SSF69593">
    <property type="entry name" value="Glycerol-3-phosphate (1)-acyltransferase"/>
    <property type="match status" value="1"/>
</dbReference>
<keyword evidence="5" id="KW-1185">Reference proteome</keyword>
<sequence>MSQAVAPHPSRARIGRPIGKVIFSTLYRGTALHADRVPRTGPVILVANHAAFLDGPLVFGLAPRPVSFLVKQEAFSGFWGWTIRNVGQIPIDRSVGDRAALASSSAVLEAGGAVGIFPEGNRGDGEVHEINHGAAWIALRTDAQIVPVAVSGTRVPGASKDDWPAFRSRLVVDFGDPFRLVTEAGVPGRDRLRLASDQLREALASHVRRSRVENGPSTDVH</sequence>
<dbReference type="AlphaFoldDB" id="A0A512D215"/>
<feature type="domain" description="Phospholipid/glycerol acyltransferase" evidence="3">
    <location>
        <begin position="43"/>
        <end position="153"/>
    </location>
</feature>
<dbReference type="SMART" id="SM00563">
    <property type="entry name" value="PlsC"/>
    <property type="match status" value="1"/>
</dbReference>
<dbReference type="InterPro" id="IPR002123">
    <property type="entry name" value="Plipid/glycerol_acylTrfase"/>
</dbReference>
<evidence type="ECO:0000259" key="3">
    <source>
        <dbReference type="SMART" id="SM00563"/>
    </source>
</evidence>
<dbReference type="GO" id="GO:0006654">
    <property type="term" value="P:phosphatidic acid biosynthetic process"/>
    <property type="evidence" value="ECO:0007669"/>
    <property type="project" value="TreeGrafter"/>
</dbReference>
<evidence type="ECO:0000256" key="1">
    <source>
        <dbReference type="ARBA" id="ARBA00022679"/>
    </source>
</evidence>
<dbReference type="RefSeq" id="WP_147066547.1">
    <property type="nucleotide sequence ID" value="NZ_BAAARO010000012.1"/>
</dbReference>
<dbReference type="GO" id="GO:0003841">
    <property type="term" value="F:1-acylglycerol-3-phosphate O-acyltransferase activity"/>
    <property type="evidence" value="ECO:0007669"/>
    <property type="project" value="TreeGrafter"/>
</dbReference>
<dbReference type="PANTHER" id="PTHR10434">
    <property type="entry name" value="1-ACYL-SN-GLYCEROL-3-PHOSPHATE ACYLTRANSFERASE"/>
    <property type="match status" value="1"/>
</dbReference>
<dbReference type="Pfam" id="PF01553">
    <property type="entry name" value="Acyltransferase"/>
    <property type="match status" value="1"/>
</dbReference>
<gene>
    <name evidence="4" type="ORF">TAE01_23190</name>
</gene>
<evidence type="ECO:0000313" key="4">
    <source>
        <dbReference type="EMBL" id="GEO30509.1"/>
    </source>
</evidence>
<organism evidence="4 5">
    <name type="scientific">Terrabacter aerolatus</name>
    <dbReference type="NCBI Taxonomy" id="422442"/>
    <lineage>
        <taxon>Bacteria</taxon>
        <taxon>Bacillati</taxon>
        <taxon>Actinomycetota</taxon>
        <taxon>Actinomycetes</taxon>
        <taxon>Micrococcales</taxon>
        <taxon>Intrasporangiaceae</taxon>
        <taxon>Terrabacter</taxon>
    </lineage>
</organism>
<dbReference type="OrthoDB" id="9808424at2"/>
<keyword evidence="1 4" id="KW-0808">Transferase</keyword>
<proteinExistence type="predicted"/>
<comment type="caution">
    <text evidence="4">The sequence shown here is derived from an EMBL/GenBank/DDBJ whole genome shotgun (WGS) entry which is preliminary data.</text>
</comment>
<dbReference type="Proteomes" id="UP000321534">
    <property type="component" value="Unassembled WGS sequence"/>
</dbReference>
<evidence type="ECO:0000313" key="5">
    <source>
        <dbReference type="Proteomes" id="UP000321534"/>
    </source>
</evidence>
<evidence type="ECO:0000256" key="2">
    <source>
        <dbReference type="ARBA" id="ARBA00023315"/>
    </source>
</evidence>
<name>A0A512D215_9MICO</name>
<reference evidence="4 5" key="1">
    <citation type="submission" date="2019-07" db="EMBL/GenBank/DDBJ databases">
        <title>Whole genome shotgun sequence of Terrabacter aerolatus NBRC 106305.</title>
        <authorList>
            <person name="Hosoyama A."/>
            <person name="Uohara A."/>
            <person name="Ohji S."/>
            <person name="Ichikawa N."/>
        </authorList>
    </citation>
    <scope>NUCLEOTIDE SEQUENCE [LARGE SCALE GENOMIC DNA]</scope>
    <source>
        <strain evidence="4 5">NBRC 106305</strain>
    </source>
</reference>
<dbReference type="PANTHER" id="PTHR10434:SF11">
    <property type="entry name" value="1-ACYL-SN-GLYCEROL-3-PHOSPHATE ACYLTRANSFERASE"/>
    <property type="match status" value="1"/>
</dbReference>
<dbReference type="GO" id="GO:0005886">
    <property type="term" value="C:plasma membrane"/>
    <property type="evidence" value="ECO:0007669"/>
    <property type="project" value="TreeGrafter"/>
</dbReference>
<accession>A0A512D215</accession>
<dbReference type="EMBL" id="BJYX01000011">
    <property type="protein sequence ID" value="GEO30509.1"/>
    <property type="molecule type" value="Genomic_DNA"/>
</dbReference>